<dbReference type="Pfam" id="PF04321">
    <property type="entry name" value="RmlD_sub_bind"/>
    <property type="match status" value="1"/>
</dbReference>
<evidence type="ECO:0000313" key="5">
    <source>
        <dbReference type="Proteomes" id="UP000199568"/>
    </source>
</evidence>
<protein>
    <recommendedName>
        <fullName evidence="2">dTDP-4-dehydrorhamnose reductase</fullName>
        <ecNumber evidence="2">1.1.1.133</ecNumber>
    </recommendedName>
</protein>
<keyword evidence="5" id="KW-1185">Reference proteome</keyword>
<dbReference type="NCBIfam" id="TIGR01214">
    <property type="entry name" value="rmlD"/>
    <property type="match status" value="1"/>
</dbReference>
<comment type="function">
    <text evidence="2">Catalyzes the reduction of dTDP-6-deoxy-L-lyxo-4-hexulose to yield dTDP-L-rhamnose.</text>
</comment>
<dbReference type="AlphaFoldDB" id="A0A1H9YT74"/>
<proteinExistence type="inferred from homology"/>
<keyword evidence="2" id="KW-0521">NADP</keyword>
<organism evidence="4 5">
    <name type="scientific">Natronincola peptidivorans</name>
    <dbReference type="NCBI Taxonomy" id="426128"/>
    <lineage>
        <taxon>Bacteria</taxon>
        <taxon>Bacillati</taxon>
        <taxon>Bacillota</taxon>
        <taxon>Clostridia</taxon>
        <taxon>Peptostreptococcales</taxon>
        <taxon>Natronincolaceae</taxon>
        <taxon>Natronincola</taxon>
    </lineage>
</organism>
<dbReference type="RefSeq" id="WP_090438467.1">
    <property type="nucleotide sequence ID" value="NZ_FOHU01000001.1"/>
</dbReference>
<dbReference type="UniPathway" id="UPA00124"/>
<name>A0A1H9YT74_9FIRM</name>
<dbReference type="InterPro" id="IPR005913">
    <property type="entry name" value="dTDP_dehydrorham_reduct"/>
</dbReference>
<dbReference type="GO" id="GO:0008831">
    <property type="term" value="F:dTDP-4-dehydrorhamnose reductase activity"/>
    <property type="evidence" value="ECO:0007669"/>
    <property type="project" value="UniProtKB-EC"/>
</dbReference>
<dbReference type="PANTHER" id="PTHR10491:SF4">
    <property type="entry name" value="METHIONINE ADENOSYLTRANSFERASE 2 SUBUNIT BETA"/>
    <property type="match status" value="1"/>
</dbReference>
<dbReference type="EMBL" id="FOHU01000001">
    <property type="protein sequence ID" value="SES72329.1"/>
    <property type="molecule type" value="Genomic_DNA"/>
</dbReference>
<dbReference type="SUPFAM" id="SSF51735">
    <property type="entry name" value="NAD(P)-binding Rossmann-fold domains"/>
    <property type="match status" value="1"/>
</dbReference>
<dbReference type="Gene3D" id="3.40.50.720">
    <property type="entry name" value="NAD(P)-binding Rossmann-like Domain"/>
    <property type="match status" value="1"/>
</dbReference>
<feature type="domain" description="RmlD-like substrate binding" evidence="3">
    <location>
        <begin position="1"/>
        <end position="270"/>
    </location>
</feature>
<evidence type="ECO:0000313" key="4">
    <source>
        <dbReference type="EMBL" id="SES72329.1"/>
    </source>
</evidence>
<dbReference type="STRING" id="426128.SAMN05660297_00394"/>
<dbReference type="InterPro" id="IPR036291">
    <property type="entry name" value="NAD(P)-bd_dom_sf"/>
</dbReference>
<comment type="pathway">
    <text evidence="2">Carbohydrate biosynthesis; dTDP-L-rhamnose biosynthesis.</text>
</comment>
<dbReference type="CDD" id="cd05254">
    <property type="entry name" value="dTDP_HR_like_SDR_e"/>
    <property type="match status" value="1"/>
</dbReference>
<dbReference type="Gene3D" id="3.90.25.10">
    <property type="entry name" value="UDP-galactose 4-epimerase, domain 1"/>
    <property type="match status" value="1"/>
</dbReference>
<comment type="similarity">
    <text evidence="1 2">Belongs to the dTDP-4-dehydrorhamnose reductase family.</text>
</comment>
<sequence length="271" mass="30666">MKVCILGGTGGLGHELNMTIEADEVISFGKDNFDIIDVDKSYNTLKSIRPGIIIHAAGFTDVDECETKKKIAFEVNAEGTKNIAVIAETLKSKLIYISTEYVFDGTKQDGYHEMDLPNPINIYGKSKYQGELEVQKNMEEYFIVRTSCLFGSKNKNFIKSIINLSNNNTLIKVVEDQKICPTYGKDLGEAINSLIKQEEYGLYHLVNSSYATWYELAQEILRIKKISAKILPVPSRAIQRKAIRPKNSILNNNSSIKLRPWNEALKEYLDR</sequence>
<dbReference type="OrthoDB" id="9803892at2"/>
<dbReference type="GO" id="GO:0019305">
    <property type="term" value="P:dTDP-rhamnose biosynthetic process"/>
    <property type="evidence" value="ECO:0007669"/>
    <property type="project" value="UniProtKB-UniPathway"/>
</dbReference>
<dbReference type="PANTHER" id="PTHR10491">
    <property type="entry name" value="DTDP-4-DEHYDRORHAMNOSE REDUCTASE"/>
    <property type="match status" value="1"/>
</dbReference>
<dbReference type="EC" id="1.1.1.133" evidence="2"/>
<evidence type="ECO:0000256" key="2">
    <source>
        <dbReference type="RuleBase" id="RU364082"/>
    </source>
</evidence>
<gene>
    <name evidence="4" type="ORF">SAMN05660297_00394</name>
</gene>
<dbReference type="GO" id="GO:0005829">
    <property type="term" value="C:cytosol"/>
    <property type="evidence" value="ECO:0007669"/>
    <property type="project" value="TreeGrafter"/>
</dbReference>
<keyword evidence="2" id="KW-0560">Oxidoreductase</keyword>
<reference evidence="4 5" key="1">
    <citation type="submission" date="2016-10" db="EMBL/GenBank/DDBJ databases">
        <authorList>
            <person name="de Groot N.N."/>
        </authorList>
    </citation>
    <scope>NUCLEOTIDE SEQUENCE [LARGE SCALE GENOMIC DNA]</scope>
    <source>
        <strain evidence="4 5">DSM 18979</strain>
    </source>
</reference>
<dbReference type="InterPro" id="IPR029903">
    <property type="entry name" value="RmlD-like-bd"/>
</dbReference>
<accession>A0A1H9YT74</accession>
<dbReference type="Proteomes" id="UP000199568">
    <property type="component" value="Unassembled WGS sequence"/>
</dbReference>
<evidence type="ECO:0000256" key="1">
    <source>
        <dbReference type="ARBA" id="ARBA00010944"/>
    </source>
</evidence>
<evidence type="ECO:0000259" key="3">
    <source>
        <dbReference type="Pfam" id="PF04321"/>
    </source>
</evidence>